<reference evidence="11" key="1">
    <citation type="submission" date="2020-07" db="EMBL/GenBank/DDBJ databases">
        <authorList>
            <person name="Lin J."/>
        </authorList>
    </citation>
    <scope>NUCLEOTIDE SEQUENCE</scope>
</reference>
<keyword evidence="6" id="KW-1133">Transmembrane helix</keyword>
<dbReference type="PANTHER" id="PTHR48063">
    <property type="entry name" value="LRR RECEPTOR-LIKE KINASE"/>
    <property type="match status" value="1"/>
</dbReference>
<sequence>MASFILSFLLLILGMQANRAMGCIERERNTLLSFKAGLTDPYNFLSSWEGRDCCKWMGVVCSNTTSHVVKLKLGNLSLSGFWAICGALLISKSLRYGYFNLIDTMYDRLYVAVALTHARLMRSGCMEVERNALLTLKSGLVDPQNFSRSLINNVKQID</sequence>
<dbReference type="InterPro" id="IPR013210">
    <property type="entry name" value="LRR_N_plant-typ"/>
</dbReference>
<feature type="domain" description="Leucine-rich repeat-containing N-terminal plant-type" evidence="10">
    <location>
        <begin position="129"/>
        <end position="148"/>
    </location>
</feature>
<proteinExistence type="predicted"/>
<organism evidence="11">
    <name type="scientific">Ananas comosus var. bracteatus</name>
    <name type="common">red pineapple</name>
    <dbReference type="NCBI Taxonomy" id="296719"/>
    <lineage>
        <taxon>Eukaryota</taxon>
        <taxon>Viridiplantae</taxon>
        <taxon>Streptophyta</taxon>
        <taxon>Embryophyta</taxon>
        <taxon>Tracheophyta</taxon>
        <taxon>Spermatophyta</taxon>
        <taxon>Magnoliopsida</taxon>
        <taxon>Liliopsida</taxon>
        <taxon>Poales</taxon>
        <taxon>Bromeliaceae</taxon>
        <taxon>Bromelioideae</taxon>
        <taxon>Ananas</taxon>
    </lineage>
</organism>
<evidence type="ECO:0000313" key="11">
    <source>
        <dbReference type="EMBL" id="CAD1820640.1"/>
    </source>
</evidence>
<dbReference type="EMBL" id="LR862141">
    <property type="protein sequence ID" value="CAD1820640.1"/>
    <property type="molecule type" value="Genomic_DNA"/>
</dbReference>
<comment type="subcellular location">
    <subcellularLocation>
        <location evidence="1">Membrane</location>
        <topology evidence="1">Single-pass type I membrane protein</topology>
    </subcellularLocation>
</comment>
<dbReference type="Gene3D" id="3.80.10.10">
    <property type="entry name" value="Ribonuclease Inhibitor"/>
    <property type="match status" value="1"/>
</dbReference>
<keyword evidence="7" id="KW-0472">Membrane</keyword>
<evidence type="ECO:0000256" key="2">
    <source>
        <dbReference type="ARBA" id="ARBA00022614"/>
    </source>
</evidence>
<evidence type="ECO:0000256" key="1">
    <source>
        <dbReference type="ARBA" id="ARBA00004479"/>
    </source>
</evidence>
<evidence type="ECO:0000256" key="4">
    <source>
        <dbReference type="ARBA" id="ARBA00022729"/>
    </source>
</evidence>
<gene>
    <name evidence="11" type="ORF">CB5_LOCUS3851</name>
</gene>
<accession>A0A6V7NPU2</accession>
<feature type="domain" description="Leucine-rich repeat-containing N-terminal plant-type" evidence="10">
    <location>
        <begin position="26"/>
        <end position="62"/>
    </location>
</feature>
<dbReference type="Pfam" id="PF08263">
    <property type="entry name" value="LRRNT_2"/>
    <property type="match status" value="2"/>
</dbReference>
<dbReference type="AlphaFoldDB" id="A0A6V7NPU2"/>
<keyword evidence="2" id="KW-0433">Leucine-rich repeat</keyword>
<keyword evidence="8" id="KW-0325">Glycoprotein</keyword>
<evidence type="ECO:0000256" key="6">
    <source>
        <dbReference type="ARBA" id="ARBA00022989"/>
    </source>
</evidence>
<dbReference type="GO" id="GO:0016020">
    <property type="term" value="C:membrane"/>
    <property type="evidence" value="ECO:0007669"/>
    <property type="project" value="UniProtKB-SubCell"/>
</dbReference>
<keyword evidence="3" id="KW-0812">Transmembrane</keyword>
<evidence type="ECO:0000256" key="3">
    <source>
        <dbReference type="ARBA" id="ARBA00022692"/>
    </source>
</evidence>
<evidence type="ECO:0000256" key="7">
    <source>
        <dbReference type="ARBA" id="ARBA00023136"/>
    </source>
</evidence>
<evidence type="ECO:0000256" key="5">
    <source>
        <dbReference type="ARBA" id="ARBA00022737"/>
    </source>
</evidence>
<feature type="signal peptide" evidence="9">
    <location>
        <begin position="1"/>
        <end position="20"/>
    </location>
</feature>
<evidence type="ECO:0000256" key="9">
    <source>
        <dbReference type="SAM" id="SignalP"/>
    </source>
</evidence>
<dbReference type="InterPro" id="IPR032675">
    <property type="entry name" value="LRR_dom_sf"/>
</dbReference>
<dbReference type="InterPro" id="IPR046956">
    <property type="entry name" value="RLP23-like"/>
</dbReference>
<evidence type="ECO:0000256" key="8">
    <source>
        <dbReference type="ARBA" id="ARBA00023180"/>
    </source>
</evidence>
<feature type="chain" id="PRO_5028338621" description="Leucine-rich repeat-containing N-terminal plant-type domain-containing protein" evidence="9">
    <location>
        <begin position="21"/>
        <end position="158"/>
    </location>
</feature>
<keyword evidence="4 9" id="KW-0732">Signal</keyword>
<dbReference type="SUPFAM" id="SSF52058">
    <property type="entry name" value="L domain-like"/>
    <property type="match status" value="1"/>
</dbReference>
<dbReference type="PANTHER" id="PTHR48063:SF51">
    <property type="entry name" value="LEUCINE-RICH REPEAT-CONTAINING N-TERMINAL PLANT-TYPE DOMAIN-CONTAINING PROTEIN"/>
    <property type="match status" value="1"/>
</dbReference>
<protein>
    <recommendedName>
        <fullName evidence="10">Leucine-rich repeat-containing N-terminal plant-type domain-containing protein</fullName>
    </recommendedName>
</protein>
<name>A0A6V7NPU2_ANACO</name>
<evidence type="ECO:0000259" key="10">
    <source>
        <dbReference type="Pfam" id="PF08263"/>
    </source>
</evidence>
<keyword evidence="5" id="KW-0677">Repeat</keyword>